<protein>
    <recommendedName>
        <fullName evidence="10 11">UDP-N-acetylmuramoyl-tripeptide--D-alanyl-D-alanine ligase</fullName>
        <ecNumber evidence="10 11">6.3.2.10</ecNumber>
    </recommendedName>
    <alternativeName>
        <fullName evidence="10">D-alanyl-D-alanine-adding enzyme</fullName>
    </alternativeName>
</protein>
<dbReference type="EMBL" id="AGUD01000257">
    <property type="protein sequence ID" value="EHN09712.1"/>
    <property type="molecule type" value="Genomic_DNA"/>
</dbReference>
<dbReference type="HAMAP" id="MF_02019">
    <property type="entry name" value="MurF"/>
    <property type="match status" value="1"/>
</dbReference>
<feature type="domain" description="Mur ligase C-terminal" evidence="12">
    <location>
        <begin position="311"/>
        <end position="419"/>
    </location>
</feature>
<comment type="pathway">
    <text evidence="10 11">Cell wall biogenesis; peptidoglycan biosynthesis.</text>
</comment>
<dbReference type="RefSeq" id="WP_007577568.1">
    <property type="nucleotide sequence ID" value="NZ_AGUD01000257.1"/>
</dbReference>
<dbReference type="UniPathway" id="UPA00219"/>
<evidence type="ECO:0000256" key="11">
    <source>
        <dbReference type="RuleBase" id="RU004136"/>
    </source>
</evidence>
<keyword evidence="5 10" id="KW-0067">ATP-binding</keyword>
<dbReference type="InterPro" id="IPR005863">
    <property type="entry name" value="UDP-N-AcMur_synth"/>
</dbReference>
<dbReference type="AlphaFoldDB" id="H0E9D3"/>
<comment type="caution">
    <text evidence="14">The sequence shown here is derived from an EMBL/GenBank/DDBJ whole genome shotgun (WGS) entry which is preliminary data.</text>
</comment>
<dbReference type="InterPro" id="IPR036615">
    <property type="entry name" value="Mur_ligase_C_dom_sf"/>
</dbReference>
<keyword evidence="9 10" id="KW-0961">Cell wall biogenesis/degradation</keyword>
<dbReference type="Pfam" id="PF02875">
    <property type="entry name" value="Mur_ligase_C"/>
    <property type="match status" value="1"/>
</dbReference>
<comment type="similarity">
    <text evidence="10">Belongs to the MurCDEF family. MurF subfamily.</text>
</comment>
<keyword evidence="8 10" id="KW-0131">Cell cycle</keyword>
<keyword evidence="1 10" id="KW-0963">Cytoplasm</keyword>
<comment type="catalytic activity">
    <reaction evidence="10 11">
        <text>D-alanyl-D-alanine + UDP-N-acetyl-alpha-D-muramoyl-L-alanyl-gamma-D-glutamyl-meso-2,6-diaminopimelate + ATP = UDP-N-acetyl-alpha-D-muramoyl-L-alanyl-gamma-D-glutamyl-meso-2,6-diaminopimeloyl-D-alanyl-D-alanine + ADP + phosphate + H(+)</text>
        <dbReference type="Rhea" id="RHEA:28374"/>
        <dbReference type="ChEBI" id="CHEBI:15378"/>
        <dbReference type="ChEBI" id="CHEBI:30616"/>
        <dbReference type="ChEBI" id="CHEBI:43474"/>
        <dbReference type="ChEBI" id="CHEBI:57822"/>
        <dbReference type="ChEBI" id="CHEBI:61386"/>
        <dbReference type="ChEBI" id="CHEBI:83905"/>
        <dbReference type="ChEBI" id="CHEBI:456216"/>
        <dbReference type="EC" id="6.3.2.10"/>
    </reaction>
</comment>
<evidence type="ECO:0000256" key="6">
    <source>
        <dbReference type="ARBA" id="ARBA00022960"/>
    </source>
</evidence>
<evidence type="ECO:0000256" key="5">
    <source>
        <dbReference type="ARBA" id="ARBA00022840"/>
    </source>
</evidence>
<dbReference type="InterPro" id="IPR004101">
    <property type="entry name" value="Mur_ligase_C"/>
</dbReference>
<keyword evidence="6 10" id="KW-0133">Cell shape</keyword>
<dbReference type="NCBIfam" id="TIGR01143">
    <property type="entry name" value="murF"/>
    <property type="match status" value="1"/>
</dbReference>
<dbReference type="Gene3D" id="3.40.1190.10">
    <property type="entry name" value="Mur-like, catalytic domain"/>
    <property type="match status" value="1"/>
</dbReference>
<keyword evidence="2 10" id="KW-0436">Ligase</keyword>
<dbReference type="GO" id="GO:0047480">
    <property type="term" value="F:UDP-N-acetylmuramoyl-tripeptide-D-alanyl-D-alanine ligase activity"/>
    <property type="evidence" value="ECO:0007669"/>
    <property type="project" value="UniProtKB-UniRule"/>
</dbReference>
<organism evidence="14 15">
    <name type="scientific">Patulibacter medicamentivorans</name>
    <dbReference type="NCBI Taxonomy" id="1097667"/>
    <lineage>
        <taxon>Bacteria</taxon>
        <taxon>Bacillati</taxon>
        <taxon>Actinomycetota</taxon>
        <taxon>Thermoleophilia</taxon>
        <taxon>Solirubrobacterales</taxon>
        <taxon>Patulibacteraceae</taxon>
        <taxon>Patulibacter</taxon>
    </lineage>
</organism>
<evidence type="ECO:0000256" key="7">
    <source>
        <dbReference type="ARBA" id="ARBA00022984"/>
    </source>
</evidence>
<evidence type="ECO:0000256" key="4">
    <source>
        <dbReference type="ARBA" id="ARBA00022741"/>
    </source>
</evidence>
<dbReference type="OrthoDB" id="9800958at2"/>
<sequence length="446" mass="46156">MRFSTAELTAHLGGELIGPDVVVDGASIDTRTIRPGQLYVPISARRDGHDFVPTALEAGAAAYLTAREPVGGTAIRVPDTGAALLRLGALARDRVGGAIGVTGSVGKTTTKDLLAGCLASTFRVAASERSFNNELGLPLTLLGAPEAPEWVVLEMGVRREGDIERLAEVARPDVGIVTRVEMAHVEYLGDLHGVARAKSELVAALPASGVAILNADDRRVDAMAPLSACPVLRYGIDADADVRADDVTVDRDLRARFRLSSPWGRAEVRLGLHGVHQVANALAAASAALWCGVPVDAVATALGERRGSPWRMEVHQLPGGPVLVVDCFNAIPASAEAAVRSLAALPGERKLALLGVMAELGDRSASEHRRIARLAEELGIDVVGYGTGLYGDAHVTGVDDAVALLRTLGPGDGALIKGSRVARLEDVVGAYGEAVGAPSLAPGAAA</sequence>
<dbReference type="InterPro" id="IPR051046">
    <property type="entry name" value="MurCDEF_CellWall_CoF430Synth"/>
</dbReference>
<name>H0E9D3_9ACTN</name>
<gene>
    <name evidence="10" type="primary">murF</name>
    <name evidence="14" type="ORF">PAI11_34500</name>
</gene>
<dbReference type="GO" id="GO:0005524">
    <property type="term" value="F:ATP binding"/>
    <property type="evidence" value="ECO:0007669"/>
    <property type="project" value="UniProtKB-UniRule"/>
</dbReference>
<accession>H0E9D3</accession>
<dbReference type="GO" id="GO:0005737">
    <property type="term" value="C:cytoplasm"/>
    <property type="evidence" value="ECO:0007669"/>
    <property type="project" value="UniProtKB-SubCell"/>
</dbReference>
<dbReference type="GO" id="GO:0008360">
    <property type="term" value="P:regulation of cell shape"/>
    <property type="evidence" value="ECO:0007669"/>
    <property type="project" value="UniProtKB-KW"/>
</dbReference>
<dbReference type="Proteomes" id="UP000005143">
    <property type="component" value="Unassembled WGS sequence"/>
</dbReference>
<dbReference type="PANTHER" id="PTHR43024:SF1">
    <property type="entry name" value="UDP-N-ACETYLMURAMOYL-TRIPEPTIDE--D-ALANYL-D-ALANINE LIGASE"/>
    <property type="match status" value="1"/>
</dbReference>
<dbReference type="GO" id="GO:0008766">
    <property type="term" value="F:UDP-N-acetylmuramoylalanyl-D-glutamyl-2,6-diaminopimelate-D-alanyl-D-alanine ligase activity"/>
    <property type="evidence" value="ECO:0007669"/>
    <property type="project" value="RHEA"/>
</dbReference>
<dbReference type="InterPro" id="IPR036565">
    <property type="entry name" value="Mur-like_cat_sf"/>
</dbReference>
<dbReference type="Pfam" id="PF08245">
    <property type="entry name" value="Mur_ligase_M"/>
    <property type="match status" value="1"/>
</dbReference>
<dbReference type="SUPFAM" id="SSF53623">
    <property type="entry name" value="MurD-like peptide ligases, catalytic domain"/>
    <property type="match status" value="1"/>
</dbReference>
<evidence type="ECO:0000256" key="8">
    <source>
        <dbReference type="ARBA" id="ARBA00023306"/>
    </source>
</evidence>
<dbReference type="Gene3D" id="3.90.190.20">
    <property type="entry name" value="Mur ligase, C-terminal domain"/>
    <property type="match status" value="1"/>
</dbReference>
<keyword evidence="7 10" id="KW-0573">Peptidoglycan synthesis</keyword>
<comment type="subcellular location">
    <subcellularLocation>
        <location evidence="10 11">Cytoplasm</location>
    </subcellularLocation>
</comment>
<dbReference type="SUPFAM" id="SSF53244">
    <property type="entry name" value="MurD-like peptide ligases, peptide-binding domain"/>
    <property type="match status" value="1"/>
</dbReference>
<reference evidence="14 15" key="1">
    <citation type="journal article" date="2013" name="Biodegradation">
        <title>Quantitative proteomic analysis of ibuprofen-degrading Patulibacter sp. strain I11.</title>
        <authorList>
            <person name="Almeida B."/>
            <person name="Kjeldal H."/>
            <person name="Lolas I."/>
            <person name="Knudsen A.D."/>
            <person name="Carvalho G."/>
            <person name="Nielsen K.L."/>
            <person name="Barreto Crespo M.T."/>
            <person name="Stensballe A."/>
            <person name="Nielsen J.L."/>
        </authorList>
    </citation>
    <scope>NUCLEOTIDE SEQUENCE [LARGE SCALE GENOMIC DNA]</scope>
    <source>
        <strain evidence="14 15">I11</strain>
    </source>
</reference>
<dbReference type="InterPro" id="IPR013221">
    <property type="entry name" value="Mur_ligase_cen"/>
</dbReference>
<evidence type="ECO:0000256" key="1">
    <source>
        <dbReference type="ARBA" id="ARBA00022490"/>
    </source>
</evidence>
<dbReference type="GO" id="GO:0071555">
    <property type="term" value="P:cell wall organization"/>
    <property type="evidence" value="ECO:0007669"/>
    <property type="project" value="UniProtKB-KW"/>
</dbReference>
<evidence type="ECO:0000259" key="13">
    <source>
        <dbReference type="Pfam" id="PF08245"/>
    </source>
</evidence>
<evidence type="ECO:0000256" key="9">
    <source>
        <dbReference type="ARBA" id="ARBA00023316"/>
    </source>
</evidence>
<keyword evidence="4 10" id="KW-0547">Nucleotide-binding</keyword>
<keyword evidence="15" id="KW-1185">Reference proteome</keyword>
<keyword evidence="3 10" id="KW-0132">Cell division</keyword>
<evidence type="ECO:0000256" key="3">
    <source>
        <dbReference type="ARBA" id="ARBA00022618"/>
    </source>
</evidence>
<dbReference type="PATRIC" id="fig|1097667.3.peg.3422"/>
<dbReference type="PANTHER" id="PTHR43024">
    <property type="entry name" value="UDP-N-ACETYLMURAMOYL-TRIPEPTIDE--D-ALANYL-D-ALANINE LIGASE"/>
    <property type="match status" value="1"/>
</dbReference>
<comment type="function">
    <text evidence="10 11">Involved in cell wall formation. Catalyzes the final step in the synthesis of UDP-N-acetylmuramoyl-pentapeptide, the precursor of murein.</text>
</comment>
<dbReference type="Gene3D" id="3.40.1390.10">
    <property type="entry name" value="MurE/MurF, N-terminal domain"/>
    <property type="match status" value="1"/>
</dbReference>
<feature type="domain" description="Mur ligase central" evidence="13">
    <location>
        <begin position="101"/>
        <end position="288"/>
    </location>
</feature>
<evidence type="ECO:0000256" key="2">
    <source>
        <dbReference type="ARBA" id="ARBA00022598"/>
    </source>
</evidence>
<dbReference type="GO" id="GO:0051301">
    <property type="term" value="P:cell division"/>
    <property type="evidence" value="ECO:0007669"/>
    <property type="project" value="UniProtKB-KW"/>
</dbReference>
<dbReference type="EC" id="6.3.2.10" evidence="10 11"/>
<evidence type="ECO:0000313" key="15">
    <source>
        <dbReference type="Proteomes" id="UP000005143"/>
    </source>
</evidence>
<dbReference type="InterPro" id="IPR035911">
    <property type="entry name" value="MurE/MurF_N"/>
</dbReference>
<evidence type="ECO:0000256" key="10">
    <source>
        <dbReference type="HAMAP-Rule" id="MF_02019"/>
    </source>
</evidence>
<evidence type="ECO:0000313" key="14">
    <source>
        <dbReference type="EMBL" id="EHN09712.1"/>
    </source>
</evidence>
<feature type="binding site" evidence="10">
    <location>
        <begin position="103"/>
        <end position="109"/>
    </location>
    <ligand>
        <name>ATP</name>
        <dbReference type="ChEBI" id="CHEBI:30616"/>
    </ligand>
</feature>
<evidence type="ECO:0000259" key="12">
    <source>
        <dbReference type="Pfam" id="PF02875"/>
    </source>
</evidence>
<dbReference type="GO" id="GO:0009252">
    <property type="term" value="P:peptidoglycan biosynthetic process"/>
    <property type="evidence" value="ECO:0007669"/>
    <property type="project" value="UniProtKB-UniRule"/>
</dbReference>
<dbReference type="SUPFAM" id="SSF63418">
    <property type="entry name" value="MurE/MurF N-terminal domain"/>
    <property type="match status" value="1"/>
</dbReference>
<proteinExistence type="inferred from homology"/>